<dbReference type="InterPro" id="IPR036273">
    <property type="entry name" value="CRAL/TRIO_N_dom_sf"/>
</dbReference>
<dbReference type="EMBL" id="CAJRST010003335">
    <property type="protein sequence ID" value="CAG5867807.1"/>
    <property type="molecule type" value="Genomic_DNA"/>
</dbReference>
<dbReference type="Proteomes" id="UP000677803">
    <property type="component" value="Unassembled WGS sequence"/>
</dbReference>
<evidence type="ECO:0000313" key="3">
    <source>
        <dbReference type="Proteomes" id="UP000677803"/>
    </source>
</evidence>
<dbReference type="Gene3D" id="3.40.525.10">
    <property type="entry name" value="CRAL-TRIO lipid binding domain"/>
    <property type="match status" value="1"/>
</dbReference>
<comment type="caution">
    <text evidence="2">The sequence shown here is derived from an EMBL/GenBank/DDBJ whole genome shotgun (WGS) entry which is preliminary data.</text>
</comment>
<accession>A0A8S4AHY1</accession>
<evidence type="ECO:0000256" key="1">
    <source>
        <dbReference type="SAM" id="MobiDB-lite"/>
    </source>
</evidence>
<gene>
    <name evidence="2" type="ORF">MMEN_LOCUS4586</name>
</gene>
<name>A0A8S4AHY1_9TELE</name>
<dbReference type="SUPFAM" id="SSF46938">
    <property type="entry name" value="CRAL/TRIO N-terminal domain"/>
    <property type="match status" value="1"/>
</dbReference>
<evidence type="ECO:0000313" key="2">
    <source>
        <dbReference type="EMBL" id="CAG5867807.1"/>
    </source>
</evidence>
<feature type="region of interest" description="Disordered" evidence="1">
    <location>
        <begin position="1"/>
        <end position="24"/>
    </location>
</feature>
<dbReference type="AlphaFoldDB" id="A0A8S4AHY1"/>
<dbReference type="OrthoDB" id="1434354at2759"/>
<keyword evidence="3" id="KW-1185">Reference proteome</keyword>
<sequence length="77" mass="8839">MCVSARILPEKPAPDMSGRVGDLSPRQAEGLHQFRERIEDILPGLPAQHDHYLLRWLREEAAEYKKEDSVKLCLKSL</sequence>
<reference evidence="2" key="1">
    <citation type="submission" date="2021-05" db="EMBL/GenBank/DDBJ databases">
        <authorList>
            <person name="Tigano A."/>
        </authorList>
    </citation>
    <scope>NUCLEOTIDE SEQUENCE</scope>
</reference>
<protein>
    <submittedName>
        <fullName evidence="2">(Atlantic silverside) hypothetical protein</fullName>
    </submittedName>
</protein>
<dbReference type="InterPro" id="IPR036865">
    <property type="entry name" value="CRAL-TRIO_dom_sf"/>
</dbReference>
<organism evidence="2 3">
    <name type="scientific">Menidia menidia</name>
    <name type="common">Atlantic silverside</name>
    <dbReference type="NCBI Taxonomy" id="238744"/>
    <lineage>
        <taxon>Eukaryota</taxon>
        <taxon>Metazoa</taxon>
        <taxon>Chordata</taxon>
        <taxon>Craniata</taxon>
        <taxon>Vertebrata</taxon>
        <taxon>Euteleostomi</taxon>
        <taxon>Actinopterygii</taxon>
        <taxon>Neopterygii</taxon>
        <taxon>Teleostei</taxon>
        <taxon>Neoteleostei</taxon>
        <taxon>Acanthomorphata</taxon>
        <taxon>Ovalentaria</taxon>
        <taxon>Atherinomorphae</taxon>
        <taxon>Atheriniformes</taxon>
        <taxon>Atherinopsidae</taxon>
        <taxon>Menidiinae</taxon>
        <taxon>Menidia</taxon>
    </lineage>
</organism>
<proteinExistence type="predicted"/>